<name>A0A9D4DJL2_DREPO</name>
<dbReference type="Proteomes" id="UP000828390">
    <property type="component" value="Unassembled WGS sequence"/>
</dbReference>
<proteinExistence type="predicted"/>
<gene>
    <name evidence="1" type="ORF">DPMN_184222</name>
</gene>
<evidence type="ECO:0000313" key="1">
    <source>
        <dbReference type="EMBL" id="KAH3749715.1"/>
    </source>
</evidence>
<organism evidence="1 2">
    <name type="scientific">Dreissena polymorpha</name>
    <name type="common">Zebra mussel</name>
    <name type="synonym">Mytilus polymorpha</name>
    <dbReference type="NCBI Taxonomy" id="45954"/>
    <lineage>
        <taxon>Eukaryota</taxon>
        <taxon>Metazoa</taxon>
        <taxon>Spiralia</taxon>
        <taxon>Lophotrochozoa</taxon>
        <taxon>Mollusca</taxon>
        <taxon>Bivalvia</taxon>
        <taxon>Autobranchia</taxon>
        <taxon>Heteroconchia</taxon>
        <taxon>Euheterodonta</taxon>
        <taxon>Imparidentia</taxon>
        <taxon>Neoheterodontei</taxon>
        <taxon>Myida</taxon>
        <taxon>Dreissenoidea</taxon>
        <taxon>Dreissenidae</taxon>
        <taxon>Dreissena</taxon>
    </lineage>
</organism>
<keyword evidence="2" id="KW-1185">Reference proteome</keyword>
<accession>A0A9D4DJL2</accession>
<protein>
    <submittedName>
        <fullName evidence="1">Uncharacterized protein</fullName>
    </submittedName>
</protein>
<evidence type="ECO:0000313" key="2">
    <source>
        <dbReference type="Proteomes" id="UP000828390"/>
    </source>
</evidence>
<dbReference type="AlphaFoldDB" id="A0A9D4DJL2"/>
<sequence>MVQAPNENPGSALDPQADHRLDFHTLQTCQLVFAKKGHVMWAFQCEPRYGK</sequence>
<dbReference type="EMBL" id="JAIWYP010000010">
    <property type="protein sequence ID" value="KAH3749715.1"/>
    <property type="molecule type" value="Genomic_DNA"/>
</dbReference>
<reference evidence="1" key="1">
    <citation type="journal article" date="2019" name="bioRxiv">
        <title>The Genome of the Zebra Mussel, Dreissena polymorpha: A Resource for Invasive Species Research.</title>
        <authorList>
            <person name="McCartney M.A."/>
            <person name="Auch B."/>
            <person name="Kono T."/>
            <person name="Mallez S."/>
            <person name="Zhang Y."/>
            <person name="Obille A."/>
            <person name="Becker A."/>
            <person name="Abrahante J.E."/>
            <person name="Garbe J."/>
            <person name="Badalamenti J.P."/>
            <person name="Herman A."/>
            <person name="Mangelson H."/>
            <person name="Liachko I."/>
            <person name="Sullivan S."/>
            <person name="Sone E.D."/>
            <person name="Koren S."/>
            <person name="Silverstein K.A.T."/>
            <person name="Beckman K.B."/>
            <person name="Gohl D.M."/>
        </authorList>
    </citation>
    <scope>NUCLEOTIDE SEQUENCE</scope>
    <source>
        <strain evidence="1">Duluth1</strain>
        <tissue evidence="1">Whole animal</tissue>
    </source>
</reference>
<reference evidence="1" key="2">
    <citation type="submission" date="2020-11" db="EMBL/GenBank/DDBJ databases">
        <authorList>
            <person name="McCartney M.A."/>
            <person name="Auch B."/>
            <person name="Kono T."/>
            <person name="Mallez S."/>
            <person name="Becker A."/>
            <person name="Gohl D.M."/>
            <person name="Silverstein K.A.T."/>
            <person name="Koren S."/>
            <person name="Bechman K.B."/>
            <person name="Herman A."/>
            <person name="Abrahante J.E."/>
            <person name="Garbe J."/>
        </authorList>
    </citation>
    <scope>NUCLEOTIDE SEQUENCE</scope>
    <source>
        <strain evidence="1">Duluth1</strain>
        <tissue evidence="1">Whole animal</tissue>
    </source>
</reference>
<comment type="caution">
    <text evidence="1">The sequence shown here is derived from an EMBL/GenBank/DDBJ whole genome shotgun (WGS) entry which is preliminary data.</text>
</comment>